<feature type="region of interest" description="Disordered" evidence="1">
    <location>
        <begin position="98"/>
        <end position="131"/>
    </location>
</feature>
<dbReference type="Proteomes" id="UP001175226">
    <property type="component" value="Unassembled WGS sequence"/>
</dbReference>
<sequence length="131" mass="14337">MALKGGWILGGSSSGARSLVTVATGPTLWSYHIVRYTPVPWSSPSACCAHSTESIQLKILGLAPPPSFHCHFEFRDFLVTSLCSHHFIYLHTFPKAFPTRQGRKNTSRETDAQASVSEGVRPVTLPAEKNI</sequence>
<organism evidence="2 3">
    <name type="scientific">Armillaria borealis</name>
    <dbReference type="NCBI Taxonomy" id="47425"/>
    <lineage>
        <taxon>Eukaryota</taxon>
        <taxon>Fungi</taxon>
        <taxon>Dikarya</taxon>
        <taxon>Basidiomycota</taxon>
        <taxon>Agaricomycotina</taxon>
        <taxon>Agaricomycetes</taxon>
        <taxon>Agaricomycetidae</taxon>
        <taxon>Agaricales</taxon>
        <taxon>Marasmiineae</taxon>
        <taxon>Physalacriaceae</taxon>
        <taxon>Armillaria</taxon>
    </lineage>
</organism>
<gene>
    <name evidence="2" type="ORF">EV421DRAFT_1055213</name>
</gene>
<evidence type="ECO:0000256" key="1">
    <source>
        <dbReference type="SAM" id="MobiDB-lite"/>
    </source>
</evidence>
<reference evidence="2" key="1">
    <citation type="submission" date="2023-06" db="EMBL/GenBank/DDBJ databases">
        <authorList>
            <consortium name="Lawrence Berkeley National Laboratory"/>
            <person name="Ahrendt S."/>
            <person name="Sahu N."/>
            <person name="Indic B."/>
            <person name="Wong-Bajracharya J."/>
            <person name="Merenyi Z."/>
            <person name="Ke H.-M."/>
            <person name="Monk M."/>
            <person name="Kocsube S."/>
            <person name="Drula E."/>
            <person name="Lipzen A."/>
            <person name="Balint B."/>
            <person name="Henrissat B."/>
            <person name="Andreopoulos B."/>
            <person name="Martin F.M."/>
            <person name="Harder C.B."/>
            <person name="Rigling D."/>
            <person name="Ford K.L."/>
            <person name="Foster G.D."/>
            <person name="Pangilinan J."/>
            <person name="Papanicolaou A."/>
            <person name="Barry K."/>
            <person name="LaButti K."/>
            <person name="Viragh M."/>
            <person name="Koriabine M."/>
            <person name="Yan M."/>
            <person name="Riley R."/>
            <person name="Champramary S."/>
            <person name="Plett K.L."/>
            <person name="Tsai I.J."/>
            <person name="Slot J."/>
            <person name="Sipos G."/>
            <person name="Plett J."/>
            <person name="Nagy L.G."/>
            <person name="Grigoriev I.V."/>
        </authorList>
    </citation>
    <scope>NUCLEOTIDE SEQUENCE</scope>
    <source>
        <strain evidence="2">FPL87.14</strain>
    </source>
</reference>
<proteinExistence type="predicted"/>
<protein>
    <submittedName>
        <fullName evidence="2">Uncharacterized protein</fullName>
    </submittedName>
</protein>
<dbReference type="EMBL" id="JAUEPT010000005">
    <property type="protein sequence ID" value="KAK0451682.1"/>
    <property type="molecule type" value="Genomic_DNA"/>
</dbReference>
<comment type="caution">
    <text evidence="2">The sequence shown here is derived from an EMBL/GenBank/DDBJ whole genome shotgun (WGS) entry which is preliminary data.</text>
</comment>
<name>A0AA39MYT6_9AGAR</name>
<dbReference type="AlphaFoldDB" id="A0AA39MYT6"/>
<accession>A0AA39MYT6</accession>
<evidence type="ECO:0000313" key="2">
    <source>
        <dbReference type="EMBL" id="KAK0451682.1"/>
    </source>
</evidence>
<keyword evidence="3" id="KW-1185">Reference proteome</keyword>
<evidence type="ECO:0000313" key="3">
    <source>
        <dbReference type="Proteomes" id="UP001175226"/>
    </source>
</evidence>